<feature type="compositionally biased region" description="Basic and acidic residues" evidence="1">
    <location>
        <begin position="1"/>
        <end position="26"/>
    </location>
</feature>
<feature type="compositionally biased region" description="Polar residues" evidence="1">
    <location>
        <begin position="27"/>
        <end position="42"/>
    </location>
</feature>
<evidence type="ECO:0000256" key="1">
    <source>
        <dbReference type="SAM" id="MobiDB-lite"/>
    </source>
</evidence>
<dbReference type="SMART" id="SM00298">
    <property type="entry name" value="CHROMO"/>
    <property type="match status" value="1"/>
</dbReference>
<dbReference type="InterPro" id="IPR023780">
    <property type="entry name" value="Chromo_domain"/>
</dbReference>
<dbReference type="Pfam" id="PF00385">
    <property type="entry name" value="Chromo"/>
    <property type="match status" value="1"/>
</dbReference>
<dbReference type="Gene3D" id="2.40.50.40">
    <property type="match status" value="1"/>
</dbReference>
<proteinExistence type="predicted"/>
<dbReference type="InterPro" id="IPR000953">
    <property type="entry name" value="Chromo/chromo_shadow_dom"/>
</dbReference>
<evidence type="ECO:0000259" key="2">
    <source>
        <dbReference type="PROSITE" id="PS50013"/>
    </source>
</evidence>
<organism evidence="3 4">
    <name type="scientific">Phytophthora fragariaefolia</name>
    <dbReference type="NCBI Taxonomy" id="1490495"/>
    <lineage>
        <taxon>Eukaryota</taxon>
        <taxon>Sar</taxon>
        <taxon>Stramenopiles</taxon>
        <taxon>Oomycota</taxon>
        <taxon>Peronosporomycetes</taxon>
        <taxon>Peronosporales</taxon>
        <taxon>Peronosporaceae</taxon>
        <taxon>Phytophthora</taxon>
    </lineage>
</organism>
<sequence>MTKDYQATEKARRAKDHNDTLGRQERATMTQTSPGDTPTSPHEQAEDLNNVAKSPKPLFELELPDRSGYRFHPVVHVSRLKPVNEFQSRPTTRLAPDISEHTRLDIDEELSPEDSCEPDQLAGEYEVETILDDKTPLSTSTERPVHEFLVKWVGYDELTWEAASNLSCGSLLYDYLRYKRSEQRFQMVQVADED</sequence>
<dbReference type="PROSITE" id="PS50013">
    <property type="entry name" value="CHROMO_2"/>
    <property type="match status" value="1"/>
</dbReference>
<dbReference type="OrthoDB" id="100247at2759"/>
<protein>
    <submittedName>
        <fullName evidence="3">Unnamed protein product</fullName>
    </submittedName>
</protein>
<dbReference type="SUPFAM" id="SSF54160">
    <property type="entry name" value="Chromo domain-like"/>
    <property type="match status" value="1"/>
</dbReference>
<accession>A0A9W7CQ75</accession>
<evidence type="ECO:0000313" key="3">
    <source>
        <dbReference type="EMBL" id="GMF36928.1"/>
    </source>
</evidence>
<dbReference type="Proteomes" id="UP001165121">
    <property type="component" value="Unassembled WGS sequence"/>
</dbReference>
<gene>
    <name evidence="3" type="ORF">Pfra01_001019800</name>
</gene>
<dbReference type="EMBL" id="BSXT01000974">
    <property type="protein sequence ID" value="GMF36928.1"/>
    <property type="molecule type" value="Genomic_DNA"/>
</dbReference>
<keyword evidence="4" id="KW-1185">Reference proteome</keyword>
<feature type="region of interest" description="Disordered" evidence="1">
    <location>
        <begin position="1"/>
        <end position="53"/>
    </location>
</feature>
<name>A0A9W7CQ75_9STRA</name>
<comment type="caution">
    <text evidence="3">The sequence shown here is derived from an EMBL/GenBank/DDBJ whole genome shotgun (WGS) entry which is preliminary data.</text>
</comment>
<evidence type="ECO:0000313" key="4">
    <source>
        <dbReference type="Proteomes" id="UP001165121"/>
    </source>
</evidence>
<dbReference type="AlphaFoldDB" id="A0A9W7CQ75"/>
<dbReference type="InterPro" id="IPR016197">
    <property type="entry name" value="Chromo-like_dom_sf"/>
</dbReference>
<reference evidence="3" key="1">
    <citation type="submission" date="2023-04" db="EMBL/GenBank/DDBJ databases">
        <title>Phytophthora fragariaefolia NBRC 109709.</title>
        <authorList>
            <person name="Ichikawa N."/>
            <person name="Sato H."/>
            <person name="Tonouchi N."/>
        </authorList>
    </citation>
    <scope>NUCLEOTIDE SEQUENCE</scope>
    <source>
        <strain evidence="3">NBRC 109709</strain>
    </source>
</reference>
<feature type="domain" description="Chromo" evidence="2">
    <location>
        <begin position="125"/>
        <end position="187"/>
    </location>
</feature>
<dbReference type="CDD" id="cd00024">
    <property type="entry name" value="CD_CSD"/>
    <property type="match status" value="1"/>
</dbReference>